<dbReference type="SUPFAM" id="SSF51306">
    <property type="entry name" value="LexA/Signal peptidase"/>
    <property type="match status" value="1"/>
</dbReference>
<evidence type="ECO:0000256" key="2">
    <source>
        <dbReference type="ARBA" id="ARBA00022692"/>
    </source>
</evidence>
<dbReference type="InterPro" id="IPR019533">
    <property type="entry name" value="Peptidase_S26"/>
</dbReference>
<dbReference type="InterPro" id="IPR036286">
    <property type="entry name" value="LexA/Signal_pep-like_sf"/>
</dbReference>
<evidence type="ECO:0000313" key="7">
    <source>
        <dbReference type="EMBL" id="RGB79875.1"/>
    </source>
</evidence>
<evidence type="ECO:0000256" key="4">
    <source>
        <dbReference type="ARBA" id="ARBA00023136"/>
    </source>
</evidence>
<keyword evidence="2 6" id="KW-0812">Transmembrane</keyword>
<protein>
    <recommendedName>
        <fullName evidence="5">Signal peptidase I</fullName>
        <ecNumber evidence="5">3.4.21.89</ecNumber>
    </recommendedName>
</protein>
<evidence type="ECO:0000256" key="5">
    <source>
        <dbReference type="NCBIfam" id="TIGR02228"/>
    </source>
</evidence>
<gene>
    <name evidence="7" type="ORF">DW070_08635</name>
    <name evidence="8" type="ORF">DW747_11325</name>
</gene>
<keyword evidence="3 6" id="KW-1133">Transmembrane helix</keyword>
<dbReference type="Proteomes" id="UP000260773">
    <property type="component" value="Unassembled WGS sequence"/>
</dbReference>
<dbReference type="NCBIfam" id="TIGR02228">
    <property type="entry name" value="sigpep_I_arch"/>
    <property type="match status" value="1"/>
</dbReference>
<feature type="transmembrane region" description="Helical" evidence="6">
    <location>
        <begin position="12"/>
        <end position="33"/>
    </location>
</feature>
<dbReference type="EMBL" id="QVFD01000011">
    <property type="protein sequence ID" value="RGC45501.1"/>
    <property type="molecule type" value="Genomic_DNA"/>
</dbReference>
<keyword evidence="10" id="KW-1185">Reference proteome</keyword>
<evidence type="ECO:0000256" key="1">
    <source>
        <dbReference type="ARBA" id="ARBA00004370"/>
    </source>
</evidence>
<accession>A0A3E2TPP5</accession>
<name>A0A3E2TPP5_9FIRM</name>
<sequence length="177" mass="18976">MLARRNRQKKSPVAAVCSVLGTLLLIIIVATYLPITIPRAFGYEIYTVISGSMEPAIPTGSLVYVKYIQPEEIQTEDVIAFYGTDADGSIVTHRVVSNSAAMGNFITKGDANSDNDMNPIPYANYIGKVQLSVPKLGGIFQTITGTNGKIAAVSMIGLAIVLEILAAVLQGKREKEE</sequence>
<evidence type="ECO:0000313" key="9">
    <source>
        <dbReference type="Proteomes" id="UP000260773"/>
    </source>
</evidence>
<reference evidence="9 10" key="1">
    <citation type="submission" date="2018-08" db="EMBL/GenBank/DDBJ databases">
        <title>A genome reference for cultivated species of the human gut microbiota.</title>
        <authorList>
            <person name="Zou Y."/>
            <person name="Xue W."/>
            <person name="Luo G."/>
        </authorList>
    </citation>
    <scope>NUCLEOTIDE SEQUENCE [LARGE SCALE GENOMIC DNA]</scope>
    <source>
        <strain evidence="7 9">AF45-17</strain>
        <strain evidence="8 10">AM28-39</strain>
    </source>
</reference>
<evidence type="ECO:0000313" key="10">
    <source>
        <dbReference type="Proteomes" id="UP000261231"/>
    </source>
</evidence>
<dbReference type="EMBL" id="QVEP01000017">
    <property type="protein sequence ID" value="RGB79875.1"/>
    <property type="molecule type" value="Genomic_DNA"/>
</dbReference>
<dbReference type="PANTHER" id="PTHR10806">
    <property type="entry name" value="SIGNAL PEPTIDASE COMPLEX CATALYTIC SUBUNIT SEC11"/>
    <property type="match status" value="1"/>
</dbReference>
<dbReference type="OrthoDB" id="385000at2"/>
<dbReference type="GO" id="GO:0009003">
    <property type="term" value="F:signal peptidase activity"/>
    <property type="evidence" value="ECO:0007669"/>
    <property type="project" value="UniProtKB-EC"/>
</dbReference>
<organism evidence="7 9">
    <name type="scientific">Coprococcus catus</name>
    <dbReference type="NCBI Taxonomy" id="116085"/>
    <lineage>
        <taxon>Bacteria</taxon>
        <taxon>Bacillati</taxon>
        <taxon>Bacillota</taxon>
        <taxon>Clostridia</taxon>
        <taxon>Lachnospirales</taxon>
        <taxon>Lachnospiraceae</taxon>
        <taxon>Coprococcus</taxon>
    </lineage>
</organism>
<proteinExistence type="predicted"/>
<dbReference type="CDD" id="cd06530">
    <property type="entry name" value="S26_SPase_I"/>
    <property type="match status" value="1"/>
</dbReference>
<dbReference type="Gene3D" id="2.10.109.10">
    <property type="entry name" value="Umud Fragment, subunit A"/>
    <property type="match status" value="1"/>
</dbReference>
<evidence type="ECO:0000313" key="8">
    <source>
        <dbReference type="EMBL" id="RGC45501.1"/>
    </source>
</evidence>
<dbReference type="AlphaFoldDB" id="A0A3E2TPP5"/>
<dbReference type="GO" id="GO:0004252">
    <property type="term" value="F:serine-type endopeptidase activity"/>
    <property type="evidence" value="ECO:0007669"/>
    <property type="project" value="UniProtKB-UniRule"/>
</dbReference>
<keyword evidence="4 6" id="KW-0472">Membrane</keyword>
<dbReference type="GO" id="GO:0006465">
    <property type="term" value="P:signal peptide processing"/>
    <property type="evidence" value="ECO:0007669"/>
    <property type="project" value="UniProtKB-UniRule"/>
</dbReference>
<dbReference type="PANTHER" id="PTHR10806:SF6">
    <property type="entry name" value="SIGNAL PEPTIDASE COMPLEX CATALYTIC SUBUNIT SEC11"/>
    <property type="match status" value="1"/>
</dbReference>
<dbReference type="Proteomes" id="UP000261231">
    <property type="component" value="Unassembled WGS sequence"/>
</dbReference>
<feature type="transmembrane region" description="Helical" evidence="6">
    <location>
        <begin position="150"/>
        <end position="169"/>
    </location>
</feature>
<evidence type="ECO:0000256" key="6">
    <source>
        <dbReference type="SAM" id="Phobius"/>
    </source>
</evidence>
<dbReference type="EC" id="3.4.21.89" evidence="5"/>
<dbReference type="GO" id="GO:0016020">
    <property type="term" value="C:membrane"/>
    <property type="evidence" value="ECO:0007669"/>
    <property type="project" value="UniProtKB-SubCell"/>
</dbReference>
<comment type="caution">
    <text evidence="7">The sequence shown here is derived from an EMBL/GenBank/DDBJ whole genome shotgun (WGS) entry which is preliminary data.</text>
</comment>
<keyword evidence="7" id="KW-0378">Hydrolase</keyword>
<evidence type="ECO:0000256" key="3">
    <source>
        <dbReference type="ARBA" id="ARBA00022989"/>
    </source>
</evidence>
<dbReference type="PRINTS" id="PR00728">
    <property type="entry name" value="SIGNALPTASE"/>
</dbReference>
<dbReference type="InterPro" id="IPR001733">
    <property type="entry name" value="Peptidase_S26B"/>
</dbReference>
<comment type="subcellular location">
    <subcellularLocation>
        <location evidence="1">Membrane</location>
    </subcellularLocation>
</comment>